<dbReference type="Pfam" id="PF13409">
    <property type="entry name" value="GST_N_2"/>
    <property type="match status" value="1"/>
</dbReference>
<dbReference type="SFLD" id="SFLDS00019">
    <property type="entry name" value="Glutathione_Transferase_(cytos"/>
    <property type="match status" value="1"/>
</dbReference>
<dbReference type="RefSeq" id="WP_048598672.1">
    <property type="nucleotide sequence ID" value="NZ_CVPC01000005.1"/>
</dbReference>
<dbReference type="OrthoDB" id="9810080at2"/>
<dbReference type="PROSITE" id="PS50405">
    <property type="entry name" value="GST_CTER"/>
    <property type="match status" value="1"/>
</dbReference>
<keyword evidence="3" id="KW-0808">Transferase</keyword>
<evidence type="ECO:0000313" key="3">
    <source>
        <dbReference type="EMBL" id="CRK75291.1"/>
    </source>
</evidence>
<keyword evidence="4" id="KW-1185">Reference proteome</keyword>
<dbReference type="STRING" id="282199.GCA_001049735_01334"/>
<dbReference type="PANTHER" id="PTHR44051">
    <property type="entry name" value="GLUTATHIONE S-TRANSFERASE-RELATED"/>
    <property type="match status" value="1"/>
</dbReference>
<dbReference type="InterPro" id="IPR004045">
    <property type="entry name" value="Glutathione_S-Trfase_N"/>
</dbReference>
<dbReference type="InterPro" id="IPR010987">
    <property type="entry name" value="Glutathione-S-Trfase_C-like"/>
</dbReference>
<dbReference type="Pfam" id="PF00043">
    <property type="entry name" value="GST_C"/>
    <property type="match status" value="1"/>
</dbReference>
<protein>
    <submittedName>
        <fullName evidence="3">Glutathione S-transferase GST-4.5</fullName>
        <ecNumber evidence="3">2.5.1.18</ecNumber>
    </submittedName>
</protein>
<dbReference type="AlphaFoldDB" id="A0A0U1NKM9"/>
<dbReference type="PANTHER" id="PTHR44051:SF8">
    <property type="entry name" value="GLUTATHIONE S-TRANSFERASE GSTA"/>
    <property type="match status" value="1"/>
</dbReference>
<dbReference type="InterPro" id="IPR036249">
    <property type="entry name" value="Thioredoxin-like_sf"/>
</dbReference>
<feature type="domain" description="GST C-terminal" evidence="2">
    <location>
        <begin position="78"/>
        <end position="194"/>
    </location>
</feature>
<reference evidence="3 4" key="1">
    <citation type="submission" date="2015-04" db="EMBL/GenBank/DDBJ databases">
        <authorList>
            <person name="Syromyatnikov M.Y."/>
            <person name="Popov V.N."/>
        </authorList>
    </citation>
    <scope>NUCLEOTIDE SEQUENCE [LARGE SCALE GENOMIC DNA]</scope>
    <source>
        <strain evidence="3 4">CECT 5292</strain>
    </source>
</reference>
<sequence>MKVVGAMATRAFRVLWVCEELGIEYEHVPAPVRSAQALELSPTGKIPAVVVDGTAITDSVAIMTYLTDKHQGLTFPAGTIERAQQDAHMHFIIDEIDGVLWTHAKHTHALPEDMRIPNVTEALKAEFAQSLDRLDARLTGTFLIGNTLTLPDLLAVHCLNWARGVGFPTGSDKVQAYAKRLRDRPSFKAVRALP</sequence>
<dbReference type="SUPFAM" id="SSF47616">
    <property type="entry name" value="GST C-terminal domain-like"/>
    <property type="match status" value="1"/>
</dbReference>
<dbReference type="InterPro" id="IPR004046">
    <property type="entry name" value="GST_C"/>
</dbReference>
<evidence type="ECO:0000259" key="1">
    <source>
        <dbReference type="PROSITE" id="PS50404"/>
    </source>
</evidence>
<evidence type="ECO:0000313" key="4">
    <source>
        <dbReference type="Proteomes" id="UP000048949"/>
    </source>
</evidence>
<dbReference type="GO" id="GO:0004364">
    <property type="term" value="F:glutathione transferase activity"/>
    <property type="evidence" value="ECO:0007669"/>
    <property type="project" value="UniProtKB-EC"/>
</dbReference>
<dbReference type="InterPro" id="IPR040079">
    <property type="entry name" value="Glutathione_S-Trfase"/>
</dbReference>
<dbReference type="EMBL" id="CVQV01000005">
    <property type="protein sequence ID" value="CRK75291.1"/>
    <property type="molecule type" value="Genomic_DNA"/>
</dbReference>
<dbReference type="Gene3D" id="3.40.30.10">
    <property type="entry name" value="Glutaredoxin"/>
    <property type="match status" value="1"/>
</dbReference>
<organism evidence="3 4">
    <name type="scientific">Nereida ignava</name>
    <dbReference type="NCBI Taxonomy" id="282199"/>
    <lineage>
        <taxon>Bacteria</taxon>
        <taxon>Pseudomonadati</taxon>
        <taxon>Pseudomonadota</taxon>
        <taxon>Alphaproteobacteria</taxon>
        <taxon>Rhodobacterales</taxon>
        <taxon>Roseobacteraceae</taxon>
        <taxon>Nereida</taxon>
    </lineage>
</organism>
<gene>
    <name evidence="3" type="primary">gst</name>
    <name evidence="3" type="ORF">NIG5292_01335</name>
</gene>
<feature type="domain" description="GST N-terminal" evidence="1">
    <location>
        <begin position="1"/>
        <end position="74"/>
    </location>
</feature>
<dbReference type="Gene3D" id="1.20.1050.10">
    <property type="match status" value="1"/>
</dbReference>
<accession>A0A0U1NKM9</accession>
<proteinExistence type="predicted"/>
<name>A0A0U1NKM9_9RHOB</name>
<evidence type="ECO:0000259" key="2">
    <source>
        <dbReference type="PROSITE" id="PS50405"/>
    </source>
</evidence>
<dbReference type="PROSITE" id="PS50404">
    <property type="entry name" value="GST_NTER"/>
    <property type="match status" value="1"/>
</dbReference>
<dbReference type="EC" id="2.5.1.18" evidence="3"/>
<dbReference type="CDD" id="cd03046">
    <property type="entry name" value="GST_N_GTT1_like"/>
    <property type="match status" value="1"/>
</dbReference>
<dbReference type="SFLD" id="SFLDG00358">
    <property type="entry name" value="Main_(cytGST)"/>
    <property type="match status" value="1"/>
</dbReference>
<dbReference type="SUPFAM" id="SSF52833">
    <property type="entry name" value="Thioredoxin-like"/>
    <property type="match status" value="1"/>
</dbReference>
<dbReference type="Proteomes" id="UP000048949">
    <property type="component" value="Unassembled WGS sequence"/>
</dbReference>
<dbReference type="InterPro" id="IPR036282">
    <property type="entry name" value="Glutathione-S-Trfase_C_sf"/>
</dbReference>